<accession>A0A8B8D100</accession>
<keyword evidence="1" id="KW-0732">Signal</keyword>
<sequence length="125" mass="13492">MAVSTRFCFTCVLVAVFSISYQGVSGQVMECAKNAVKSCIDSFRTSGDIEERCKSIETYYNCIETAFMQQCGIGEDVMVHVRELFAKYKCSAPGLHAVSVPGSASGLPAVSALCLLMAALFHMLL</sequence>
<name>A0A8B8D100_CRAVI</name>
<reference evidence="3" key="1">
    <citation type="submission" date="2025-08" db="UniProtKB">
        <authorList>
            <consortium name="RefSeq"/>
        </authorList>
    </citation>
    <scope>IDENTIFICATION</scope>
    <source>
        <tissue evidence="3">Whole sample</tissue>
    </source>
</reference>
<evidence type="ECO:0000313" key="3">
    <source>
        <dbReference type="RefSeq" id="XP_022321748.1"/>
    </source>
</evidence>
<gene>
    <name evidence="3" type="primary">LOC111123606</name>
</gene>
<dbReference type="OrthoDB" id="6194551at2759"/>
<dbReference type="AlphaFoldDB" id="A0A8B8D100"/>
<dbReference type="GeneID" id="111123606"/>
<organism evidence="2 3">
    <name type="scientific">Crassostrea virginica</name>
    <name type="common">Eastern oyster</name>
    <dbReference type="NCBI Taxonomy" id="6565"/>
    <lineage>
        <taxon>Eukaryota</taxon>
        <taxon>Metazoa</taxon>
        <taxon>Spiralia</taxon>
        <taxon>Lophotrochozoa</taxon>
        <taxon>Mollusca</taxon>
        <taxon>Bivalvia</taxon>
        <taxon>Autobranchia</taxon>
        <taxon>Pteriomorphia</taxon>
        <taxon>Ostreida</taxon>
        <taxon>Ostreoidea</taxon>
        <taxon>Ostreidae</taxon>
        <taxon>Crassostrea</taxon>
    </lineage>
</organism>
<dbReference type="RefSeq" id="XP_022321748.1">
    <property type="nucleotide sequence ID" value="XM_022466040.1"/>
</dbReference>
<feature type="signal peptide" evidence="1">
    <location>
        <begin position="1"/>
        <end position="26"/>
    </location>
</feature>
<evidence type="ECO:0000256" key="1">
    <source>
        <dbReference type="SAM" id="SignalP"/>
    </source>
</evidence>
<keyword evidence="2" id="KW-1185">Reference proteome</keyword>
<feature type="chain" id="PRO_5034858242" evidence="1">
    <location>
        <begin position="27"/>
        <end position="125"/>
    </location>
</feature>
<dbReference type="Proteomes" id="UP000694844">
    <property type="component" value="Chromosome 3"/>
</dbReference>
<protein>
    <submittedName>
        <fullName evidence="3">Uncharacterized protein LOC111123606</fullName>
    </submittedName>
</protein>
<evidence type="ECO:0000313" key="2">
    <source>
        <dbReference type="Proteomes" id="UP000694844"/>
    </source>
</evidence>
<dbReference type="KEGG" id="cvn:111123606"/>
<proteinExistence type="predicted"/>